<proteinExistence type="predicted"/>
<dbReference type="PROSITE" id="PS51840">
    <property type="entry name" value="C2_NT"/>
    <property type="match status" value="1"/>
</dbReference>
<feature type="region of interest" description="Disordered" evidence="2">
    <location>
        <begin position="1"/>
        <end position="37"/>
    </location>
</feature>
<feature type="region of interest" description="Disordered" evidence="2">
    <location>
        <begin position="186"/>
        <end position="214"/>
    </location>
</feature>
<dbReference type="Pfam" id="PF10358">
    <property type="entry name" value="NT-C2"/>
    <property type="match status" value="1"/>
</dbReference>
<evidence type="ECO:0000256" key="2">
    <source>
        <dbReference type="SAM" id="MobiDB-lite"/>
    </source>
</evidence>
<gene>
    <name evidence="4" type="ORF">CCAE0312_LOCUS1725</name>
</gene>
<reference evidence="4" key="1">
    <citation type="submission" date="2021-01" db="EMBL/GenBank/DDBJ databases">
        <authorList>
            <person name="Corre E."/>
            <person name="Pelletier E."/>
            <person name="Niang G."/>
            <person name="Scheremetjew M."/>
            <person name="Finn R."/>
            <person name="Kale V."/>
            <person name="Holt S."/>
            <person name="Cochrane G."/>
            <person name="Meng A."/>
            <person name="Brown T."/>
            <person name="Cohen L."/>
        </authorList>
    </citation>
    <scope>NUCLEOTIDE SEQUENCE</scope>
    <source>
        <strain evidence="4">SAG 36.94</strain>
    </source>
</reference>
<feature type="coiled-coil region" evidence="1">
    <location>
        <begin position="365"/>
        <end position="433"/>
    </location>
</feature>
<evidence type="ECO:0000259" key="3">
    <source>
        <dbReference type="PROSITE" id="PS51840"/>
    </source>
</evidence>
<name>A0A7S1T8W0_9RHOD</name>
<evidence type="ECO:0000313" key="4">
    <source>
        <dbReference type="EMBL" id="CAD9228080.1"/>
    </source>
</evidence>
<accession>A0A7S1T8W0</accession>
<evidence type="ECO:0000256" key="1">
    <source>
        <dbReference type="SAM" id="Coils"/>
    </source>
</evidence>
<keyword evidence="1" id="KW-0175">Coiled coil</keyword>
<dbReference type="AlphaFoldDB" id="A0A7S1T8W0"/>
<organism evidence="4">
    <name type="scientific">Compsopogon caeruleus</name>
    <dbReference type="NCBI Taxonomy" id="31354"/>
    <lineage>
        <taxon>Eukaryota</taxon>
        <taxon>Rhodophyta</taxon>
        <taxon>Compsopogonophyceae</taxon>
        <taxon>Compsopogonales</taxon>
        <taxon>Compsopogonaceae</taxon>
        <taxon>Compsopogon</taxon>
    </lineage>
</organism>
<sequence length="446" mass="49211">MNRNDSMGNLRRRLSSFGSGGIDNMSEKSNGSGVGPLKRVSSRKIVKGVKHLGQVPFQFKFDLAVEYWERGTYDGDVVVVWERGKEVSSTRMVRASSKETRVTIGETLSKEVTLFKAEIDDTNFLDKAYKVAVRKETAKGETVGKIHLNFAGYAGVPSGSRKIAANLSDGSMLVVRISSTFLTAGRKSKGTASGGSTGGSQYAESDAGSLDDQDFEDDFEDLLDQDDVLQKEEYPVTGSLVKEEEPPGSGSGMVDVSDPETKSSAIDSEMSKRESTRTRHSASSSKVSRRQSMDLGTNKGQLAKYEDLEKDNAILKRKLTEAQRRIKELSAQNSTLMEDLAAEQHFDRQGSTRSNSGGLASKGALQAIVQENKQLKEKLDEVTEVLEREPEVEEMVRELKEIKMTIAIAQLEKDQAQLEVMHLKREVAALQRQGALKQPGRLRLFW</sequence>
<feature type="domain" description="C2 NT-type" evidence="3">
    <location>
        <begin position="49"/>
        <end position="181"/>
    </location>
</feature>
<dbReference type="EMBL" id="HBGH01003206">
    <property type="protein sequence ID" value="CAD9228080.1"/>
    <property type="molecule type" value="Transcribed_RNA"/>
</dbReference>
<protein>
    <recommendedName>
        <fullName evidence="3">C2 NT-type domain-containing protein</fullName>
    </recommendedName>
</protein>
<feature type="region of interest" description="Disordered" evidence="2">
    <location>
        <begin position="233"/>
        <end position="299"/>
    </location>
</feature>
<dbReference type="InterPro" id="IPR019448">
    <property type="entry name" value="NT-C2"/>
</dbReference>